<feature type="region of interest" description="Disordered" evidence="7">
    <location>
        <begin position="688"/>
        <end position="708"/>
    </location>
</feature>
<evidence type="ECO:0000256" key="4">
    <source>
        <dbReference type="ARBA" id="ARBA00022692"/>
    </source>
</evidence>
<dbReference type="InterPro" id="IPR050545">
    <property type="entry name" value="Mycobact_MmpL"/>
</dbReference>
<dbReference type="PANTHER" id="PTHR33406:SF6">
    <property type="entry name" value="MEMBRANE PROTEIN YDGH-RELATED"/>
    <property type="match status" value="1"/>
</dbReference>
<keyword evidence="11" id="KW-1185">Reference proteome</keyword>
<dbReference type="PANTHER" id="PTHR33406">
    <property type="entry name" value="MEMBRANE PROTEIN MJ1562-RELATED"/>
    <property type="match status" value="1"/>
</dbReference>
<feature type="transmembrane region" description="Helical" evidence="8">
    <location>
        <begin position="278"/>
        <end position="299"/>
    </location>
</feature>
<keyword evidence="3" id="KW-1003">Cell membrane</keyword>
<dbReference type="Pfam" id="PF03176">
    <property type="entry name" value="MMPL"/>
    <property type="match status" value="2"/>
</dbReference>
<dbReference type="PROSITE" id="PS50156">
    <property type="entry name" value="SSD"/>
    <property type="match status" value="1"/>
</dbReference>
<feature type="transmembrane region" description="Helical" evidence="8">
    <location>
        <begin position="645"/>
        <end position="670"/>
    </location>
</feature>
<feature type="transmembrane region" description="Helical" evidence="8">
    <location>
        <begin position="169"/>
        <end position="193"/>
    </location>
</feature>
<comment type="similarity">
    <text evidence="2">Belongs to the resistance-nodulation-cell division (RND) (TC 2.A.6) family. MmpL subfamily.</text>
</comment>
<feature type="transmembrane region" description="Helical" evidence="8">
    <location>
        <begin position="200"/>
        <end position="223"/>
    </location>
</feature>
<evidence type="ECO:0000256" key="1">
    <source>
        <dbReference type="ARBA" id="ARBA00004651"/>
    </source>
</evidence>
<dbReference type="InterPro" id="IPR000731">
    <property type="entry name" value="SSD"/>
</dbReference>
<gene>
    <name evidence="10" type="ORF">I4J89_06945</name>
</gene>
<comment type="subcellular location">
    <subcellularLocation>
        <location evidence="1">Cell membrane</location>
        <topology evidence="1">Multi-pass membrane protein</topology>
    </subcellularLocation>
</comment>
<feature type="transmembrane region" description="Helical" evidence="8">
    <location>
        <begin position="17"/>
        <end position="35"/>
    </location>
</feature>
<organism evidence="10 11">
    <name type="scientific">Actinoplanes aureus</name>
    <dbReference type="NCBI Taxonomy" id="2792083"/>
    <lineage>
        <taxon>Bacteria</taxon>
        <taxon>Bacillati</taxon>
        <taxon>Actinomycetota</taxon>
        <taxon>Actinomycetes</taxon>
        <taxon>Micromonosporales</taxon>
        <taxon>Micromonosporaceae</taxon>
        <taxon>Actinoplanes</taxon>
    </lineage>
</organism>
<dbReference type="SUPFAM" id="SSF82866">
    <property type="entry name" value="Multidrug efflux transporter AcrB transmembrane domain"/>
    <property type="match status" value="2"/>
</dbReference>
<keyword evidence="5 8" id="KW-1133">Transmembrane helix</keyword>
<feature type="transmembrane region" description="Helical" evidence="8">
    <location>
        <begin position="369"/>
        <end position="388"/>
    </location>
</feature>
<evidence type="ECO:0000256" key="3">
    <source>
        <dbReference type="ARBA" id="ARBA00022475"/>
    </source>
</evidence>
<feature type="transmembrane region" description="Helical" evidence="8">
    <location>
        <begin position="613"/>
        <end position="639"/>
    </location>
</feature>
<evidence type="ECO:0000256" key="5">
    <source>
        <dbReference type="ARBA" id="ARBA00022989"/>
    </source>
</evidence>
<reference evidence="10" key="1">
    <citation type="submission" date="2020-11" db="EMBL/GenBank/DDBJ databases">
        <title>Isolation and identification of active actinomycetes.</title>
        <authorList>
            <person name="Sun X."/>
        </authorList>
    </citation>
    <scope>NUCLEOTIDE SEQUENCE</scope>
    <source>
        <strain evidence="10">NEAU-A11</strain>
    </source>
</reference>
<feature type="transmembrane region" description="Helical" evidence="8">
    <location>
        <begin position="515"/>
        <end position="532"/>
    </location>
</feature>
<dbReference type="AlphaFoldDB" id="A0A931C817"/>
<evidence type="ECO:0000313" key="11">
    <source>
        <dbReference type="Proteomes" id="UP000598146"/>
    </source>
</evidence>
<keyword evidence="4 8" id="KW-0812">Transmembrane</keyword>
<evidence type="ECO:0000313" key="10">
    <source>
        <dbReference type="EMBL" id="MBG0561198.1"/>
    </source>
</evidence>
<comment type="caution">
    <text evidence="10">The sequence shown here is derived from an EMBL/GenBank/DDBJ whole genome shotgun (WGS) entry which is preliminary data.</text>
</comment>
<dbReference type="Gene3D" id="1.20.1640.10">
    <property type="entry name" value="Multidrug efflux transporter AcrB transmembrane domain"/>
    <property type="match status" value="2"/>
</dbReference>
<feature type="transmembrane region" description="Helical" evidence="8">
    <location>
        <begin position="311"/>
        <end position="332"/>
    </location>
</feature>
<evidence type="ECO:0000256" key="6">
    <source>
        <dbReference type="ARBA" id="ARBA00023136"/>
    </source>
</evidence>
<name>A0A931C817_9ACTN</name>
<feature type="transmembrane region" description="Helical" evidence="8">
    <location>
        <begin position="572"/>
        <end position="592"/>
    </location>
</feature>
<evidence type="ECO:0000256" key="7">
    <source>
        <dbReference type="SAM" id="MobiDB-lite"/>
    </source>
</evidence>
<keyword evidence="6 8" id="KW-0472">Membrane</keyword>
<evidence type="ECO:0000259" key="9">
    <source>
        <dbReference type="PROSITE" id="PS50156"/>
    </source>
</evidence>
<sequence length="708" mass="73703">MATGTLARFVCGRRTKWVVLALWIVILAVAGPLAGKLSSAERNDNASWLPGNAEATQVSELQQQFSPSEIVPAIIVYERTAGITEADQAKAAADAQGIRSVTGVTGEVAGPFPAEDGQALQTIVPIEIDSEGWDKIADVIDEIKAVIGTGENGLTVHLTGPAGSAADSAAAFAGVDSTLLYTTLAIVTIILLITYRSPVLWLLPIISAGAALITAQAVVYLLAEYNGLVVNAQSAGILTVLVFGAGTDYALLLVARYREELRRHSDRHEAMMFALHRAGPAIIASAATVAIGMSCLMLAEVNSTSGLGPVAAIGVVVALFAMMSLLPALLVIGGRWLFWPVRPAFGSAEPTATGMWARMGARIGRRPRAVWIGTALALGVMSLGLFQLNANGLSQQDSFTTEQPSAAGQEVLARHFPAGEGQPIVVIANSAQADPVRQAFAATPGISAVGEPLERGGLVQLEGTLQAAADSEEAEDTVRAVRTAVHAVPGADAKVGGMTAMTLDINEANKHDNRLIIPLVLLVVLAILGVLLRAVVAPLILIGTVVLSFAAALGVSALVFRHVLGFAGEDTAFPLFVFVFLVALGIDYNIFLMTRVREEAWQHGTRRGAVIGLAATGGVITSAGVVLAGTFAALASLPLVAFAEIGFAVAFGVLLDTLVVRSVLVTALNLDLGRWMWWPSKLTRVLDEPPGHTPVSPAPATLSGKAAE</sequence>
<evidence type="ECO:0000256" key="2">
    <source>
        <dbReference type="ARBA" id="ARBA00010157"/>
    </source>
</evidence>
<proteinExistence type="inferred from homology"/>
<feature type="transmembrane region" description="Helical" evidence="8">
    <location>
        <begin position="235"/>
        <end position="257"/>
    </location>
</feature>
<dbReference type="EMBL" id="JADQTO010000003">
    <property type="protein sequence ID" value="MBG0561198.1"/>
    <property type="molecule type" value="Genomic_DNA"/>
</dbReference>
<protein>
    <submittedName>
        <fullName evidence="10">MMPL family transporter</fullName>
    </submittedName>
</protein>
<dbReference type="InterPro" id="IPR004869">
    <property type="entry name" value="MMPL_dom"/>
</dbReference>
<dbReference type="RefSeq" id="WP_196413004.1">
    <property type="nucleotide sequence ID" value="NZ_JADQTO010000003.1"/>
</dbReference>
<feature type="domain" description="SSD" evidence="9">
    <location>
        <begin position="167"/>
        <end position="332"/>
    </location>
</feature>
<accession>A0A931C817</accession>
<dbReference type="GO" id="GO:0005886">
    <property type="term" value="C:plasma membrane"/>
    <property type="evidence" value="ECO:0007669"/>
    <property type="project" value="UniProtKB-SubCell"/>
</dbReference>
<dbReference type="Proteomes" id="UP000598146">
    <property type="component" value="Unassembled WGS sequence"/>
</dbReference>
<evidence type="ECO:0000256" key="8">
    <source>
        <dbReference type="SAM" id="Phobius"/>
    </source>
</evidence>
<feature type="transmembrane region" description="Helical" evidence="8">
    <location>
        <begin position="539"/>
        <end position="560"/>
    </location>
</feature>